<keyword evidence="12" id="KW-0119">Carbohydrate metabolism</keyword>
<evidence type="ECO:0000256" key="7">
    <source>
        <dbReference type="ARBA" id="ARBA00022968"/>
    </source>
</evidence>
<dbReference type="PANTHER" id="PTHR31741:SF4">
    <property type="entry name" value="O-FUCOSYLTRANSFERASE 28"/>
    <property type="match status" value="1"/>
</dbReference>
<name>A0A2P5EXA2_TREOI</name>
<keyword evidence="5 15" id="KW-0808">Transferase</keyword>
<dbReference type="GO" id="GO:0016757">
    <property type="term" value="F:glycosyltransferase activity"/>
    <property type="evidence" value="ECO:0007669"/>
    <property type="project" value="UniProtKB-KW"/>
</dbReference>
<keyword evidence="10" id="KW-0325">Glycoprotein</keyword>
<keyword evidence="11" id="KW-0294">Fucose metabolism</keyword>
<dbReference type="Proteomes" id="UP000237000">
    <property type="component" value="Unassembled WGS sequence"/>
</dbReference>
<organism evidence="15 16">
    <name type="scientific">Trema orientale</name>
    <name type="common">Charcoal tree</name>
    <name type="synonym">Celtis orientalis</name>
    <dbReference type="NCBI Taxonomy" id="63057"/>
    <lineage>
        <taxon>Eukaryota</taxon>
        <taxon>Viridiplantae</taxon>
        <taxon>Streptophyta</taxon>
        <taxon>Embryophyta</taxon>
        <taxon>Tracheophyta</taxon>
        <taxon>Spermatophyta</taxon>
        <taxon>Magnoliopsida</taxon>
        <taxon>eudicotyledons</taxon>
        <taxon>Gunneridae</taxon>
        <taxon>Pentapetalae</taxon>
        <taxon>rosids</taxon>
        <taxon>fabids</taxon>
        <taxon>Rosales</taxon>
        <taxon>Cannabaceae</taxon>
        <taxon>Trema</taxon>
    </lineage>
</organism>
<proteinExistence type="inferred from homology"/>
<keyword evidence="4 15" id="KW-0328">Glycosyltransferase</keyword>
<comment type="similarity">
    <text evidence="3">Belongs to the glycosyltransferase GT106 family.</text>
</comment>
<keyword evidence="7" id="KW-0735">Signal-anchor</keyword>
<dbReference type="InterPro" id="IPR019378">
    <property type="entry name" value="GDP-Fuc_O-FucTrfase"/>
</dbReference>
<feature type="region of interest" description="Disordered" evidence="14">
    <location>
        <begin position="1"/>
        <end position="76"/>
    </location>
</feature>
<keyword evidence="9" id="KW-0472">Membrane</keyword>
<dbReference type="GO" id="GO:0016020">
    <property type="term" value="C:membrane"/>
    <property type="evidence" value="ECO:0007669"/>
    <property type="project" value="UniProtKB-SubCell"/>
</dbReference>
<evidence type="ECO:0000256" key="6">
    <source>
        <dbReference type="ARBA" id="ARBA00022692"/>
    </source>
</evidence>
<dbReference type="STRING" id="63057.A0A2P5EXA2"/>
<evidence type="ECO:0000256" key="2">
    <source>
        <dbReference type="ARBA" id="ARBA00004881"/>
    </source>
</evidence>
<comment type="subcellular location">
    <subcellularLocation>
        <location evidence="1">Membrane</location>
        <topology evidence="1">Single-pass type II membrane protein</topology>
    </subcellularLocation>
</comment>
<dbReference type="GO" id="GO:0005737">
    <property type="term" value="C:cytoplasm"/>
    <property type="evidence" value="ECO:0007669"/>
    <property type="project" value="TreeGrafter"/>
</dbReference>
<dbReference type="Pfam" id="PF10250">
    <property type="entry name" value="O-FucT"/>
    <property type="match status" value="1"/>
</dbReference>
<dbReference type="AlphaFoldDB" id="A0A2P5EXA2"/>
<accession>A0A2P5EXA2</accession>
<keyword evidence="16" id="KW-1185">Reference proteome</keyword>
<keyword evidence="8" id="KW-1133">Transmembrane helix</keyword>
<evidence type="ECO:0000313" key="16">
    <source>
        <dbReference type="Proteomes" id="UP000237000"/>
    </source>
</evidence>
<comment type="pathway">
    <text evidence="2">Glycan metabolism.</text>
</comment>
<evidence type="ECO:0000256" key="11">
    <source>
        <dbReference type="ARBA" id="ARBA00023253"/>
    </source>
</evidence>
<evidence type="ECO:0000256" key="8">
    <source>
        <dbReference type="ARBA" id="ARBA00022989"/>
    </source>
</evidence>
<dbReference type="FunCoup" id="A0A2P5EXA2">
    <property type="interactions" value="1561"/>
</dbReference>
<dbReference type="InParanoid" id="A0A2P5EXA2"/>
<dbReference type="OrthoDB" id="2015856at2759"/>
<evidence type="ECO:0000256" key="14">
    <source>
        <dbReference type="SAM" id="MobiDB-lite"/>
    </source>
</evidence>
<dbReference type="EMBL" id="JXTC01000086">
    <property type="protein sequence ID" value="PON90160.1"/>
    <property type="molecule type" value="Genomic_DNA"/>
</dbReference>
<evidence type="ECO:0000256" key="9">
    <source>
        <dbReference type="ARBA" id="ARBA00023136"/>
    </source>
</evidence>
<gene>
    <name evidence="15" type="ORF">TorRG33x02_140100</name>
</gene>
<evidence type="ECO:0000256" key="4">
    <source>
        <dbReference type="ARBA" id="ARBA00022676"/>
    </source>
</evidence>
<evidence type="ECO:0000256" key="1">
    <source>
        <dbReference type="ARBA" id="ARBA00004606"/>
    </source>
</evidence>
<sequence>MSSTGGGGGASAVSSNGTSPRPAAGPTATRRRVTDPVDACADRTSNLSDPPPCLDEEDHDPNGSAPAGGPHHHQYHNHHHHHHYCCHHHHPVTRYLLLRRRMFSCVPEKWLLGIEDGFYWVAAMAQSLRSGKNLGRRIFGALIFMAVVSLFVKVSFLSSHVEVDSNGKESNGLLILQTYKDDSAMAQRAITEAQTSMPKRVLERFSTPEIWMRPNSDSFYKCITRPKNRIRTGSKTNGYLLVHANGGLNQMRTGICDMVAVAKIMNATLVLPSLDHESFWTDPSEFKDIFDWRHFMEVLKDDIAIVEYLPPRYAAMKPLMKAPVSWSKASYYRSEMIPLLKRHKVMKFTHTDSRLANNGLASSIQKLRCRANYEALRYSKDIEDLGKILVDRLRNNSEQYIALHLRYEKDMLAFTGCSHNLTADEAEELRVMRYNVKHWKEKEIDSEERRLQGGCPMSPREAAMFLKAMGYPSTTTIYIVAGEIYGSNSLAAFREEYPNVFSHSTVATEEELEPFKPYQNRLAALDYIVALDSDVFVYTYDGNMAKAVQGHRRFDGFKKTINPDRQNFVKLIDQLDESAISWDEFSSEVKSLHSDRLGAPYLRQIGESPRLEENFYANPFPGCICNKSREPITSSKLVQRQSLRILSQR</sequence>
<reference evidence="16" key="1">
    <citation type="submission" date="2016-06" db="EMBL/GenBank/DDBJ databases">
        <title>Parallel loss of symbiosis genes in relatives of nitrogen-fixing non-legume Parasponia.</title>
        <authorList>
            <person name="Van Velzen R."/>
            <person name="Holmer R."/>
            <person name="Bu F."/>
            <person name="Rutten L."/>
            <person name="Van Zeijl A."/>
            <person name="Liu W."/>
            <person name="Santuari L."/>
            <person name="Cao Q."/>
            <person name="Sharma T."/>
            <person name="Shen D."/>
            <person name="Roswanjaya Y."/>
            <person name="Wardhani T."/>
            <person name="Kalhor M.S."/>
            <person name="Jansen J."/>
            <person name="Van den Hoogen J."/>
            <person name="Gungor B."/>
            <person name="Hartog M."/>
            <person name="Hontelez J."/>
            <person name="Verver J."/>
            <person name="Yang W.-C."/>
            <person name="Schijlen E."/>
            <person name="Repin R."/>
            <person name="Schilthuizen M."/>
            <person name="Schranz E."/>
            <person name="Heidstra R."/>
            <person name="Miyata K."/>
            <person name="Fedorova E."/>
            <person name="Kohlen W."/>
            <person name="Bisseling T."/>
            <person name="Smit S."/>
            <person name="Geurts R."/>
        </authorList>
    </citation>
    <scope>NUCLEOTIDE SEQUENCE [LARGE SCALE GENOMIC DNA]</scope>
    <source>
        <strain evidence="16">cv. RG33-2</strain>
    </source>
</reference>
<dbReference type="PANTHER" id="PTHR31741">
    <property type="entry name" value="OS02G0726500 PROTEIN-RELATED"/>
    <property type="match status" value="1"/>
</dbReference>
<dbReference type="GO" id="GO:0006004">
    <property type="term" value="P:fucose metabolic process"/>
    <property type="evidence" value="ECO:0007669"/>
    <property type="project" value="UniProtKB-KW"/>
</dbReference>
<feature type="compositionally biased region" description="Gly residues" evidence="14">
    <location>
        <begin position="1"/>
        <end position="10"/>
    </location>
</feature>
<evidence type="ECO:0000256" key="13">
    <source>
        <dbReference type="ARBA" id="ARBA00030350"/>
    </source>
</evidence>
<comment type="caution">
    <text evidence="15">The sequence shown here is derived from an EMBL/GenBank/DDBJ whole genome shotgun (WGS) entry which is preliminary data.</text>
</comment>
<evidence type="ECO:0000313" key="15">
    <source>
        <dbReference type="EMBL" id="PON90160.1"/>
    </source>
</evidence>
<evidence type="ECO:0000256" key="12">
    <source>
        <dbReference type="ARBA" id="ARBA00023277"/>
    </source>
</evidence>
<protein>
    <recommendedName>
        <fullName evidence="13">O-fucosyltransferase family protein</fullName>
    </recommendedName>
</protein>
<dbReference type="CDD" id="cd11299">
    <property type="entry name" value="O-FucT_plant"/>
    <property type="match status" value="1"/>
</dbReference>
<dbReference type="FunFam" id="3.40.50.11350:FF:000011">
    <property type="entry name" value="O-fucosyltransferase 28"/>
    <property type="match status" value="1"/>
</dbReference>
<evidence type="ECO:0000256" key="10">
    <source>
        <dbReference type="ARBA" id="ARBA00023180"/>
    </source>
</evidence>
<evidence type="ECO:0000256" key="3">
    <source>
        <dbReference type="ARBA" id="ARBA00007737"/>
    </source>
</evidence>
<keyword evidence="6" id="KW-0812">Transmembrane</keyword>
<dbReference type="Gene3D" id="3.40.50.11350">
    <property type="match status" value="1"/>
</dbReference>
<feature type="compositionally biased region" description="Low complexity" evidence="14">
    <location>
        <begin position="11"/>
        <end position="28"/>
    </location>
</feature>
<evidence type="ECO:0000256" key="5">
    <source>
        <dbReference type="ARBA" id="ARBA00022679"/>
    </source>
</evidence>
<dbReference type="InterPro" id="IPR024709">
    <property type="entry name" value="FucosylTrfase_pln"/>
</dbReference>